<dbReference type="InterPro" id="IPR013830">
    <property type="entry name" value="SGNH_hydro"/>
</dbReference>
<accession>A0A644YF93</accession>
<gene>
    <name evidence="2" type="ORF">SDC9_73765</name>
</gene>
<dbReference type="EMBL" id="VSSQ01004945">
    <property type="protein sequence ID" value="MPM27255.1"/>
    <property type="molecule type" value="Genomic_DNA"/>
</dbReference>
<proteinExistence type="predicted"/>
<dbReference type="SUPFAM" id="SSF52266">
    <property type="entry name" value="SGNH hydrolase"/>
    <property type="match status" value="1"/>
</dbReference>
<feature type="domain" description="SGNH hydrolase-type esterase" evidence="1">
    <location>
        <begin position="2"/>
        <end position="180"/>
    </location>
</feature>
<dbReference type="AlphaFoldDB" id="A0A644YF93"/>
<evidence type="ECO:0000259" key="1">
    <source>
        <dbReference type="Pfam" id="PF14606"/>
    </source>
</evidence>
<dbReference type="InterPro" id="IPR036514">
    <property type="entry name" value="SGNH_hydro_sf"/>
</dbReference>
<name>A0A644YF93_9ZZZZ</name>
<organism evidence="2">
    <name type="scientific">bioreactor metagenome</name>
    <dbReference type="NCBI Taxonomy" id="1076179"/>
    <lineage>
        <taxon>unclassified sequences</taxon>
        <taxon>metagenomes</taxon>
        <taxon>ecological metagenomes</taxon>
    </lineage>
</organism>
<dbReference type="Gene3D" id="3.40.50.1110">
    <property type="entry name" value="SGNH hydrolase"/>
    <property type="match status" value="1"/>
</dbReference>
<comment type="caution">
    <text evidence="2">The sequence shown here is derived from an EMBL/GenBank/DDBJ whole genome shotgun (WGS) entry which is preliminary data.</text>
</comment>
<protein>
    <recommendedName>
        <fullName evidence="1">SGNH hydrolase-type esterase domain-containing protein</fullName>
    </recommendedName>
</protein>
<sequence length="183" mass="20598">MVYGTSITQGGCASRPGLVWSNILSRWRNREFINFGFSGNGRGEPEMAECLSRVRNPGAFLLDYEANAQFEGLQNTLERFIGILRSHHPEVPIVLISMVPPGRWEAVFGCGDGPEALPRRHESRLFQKELIARLRAAGDDRLFFIDGGQLLGDDWDECAMDGIHLNDLGFYRMAEALNKRLPF</sequence>
<evidence type="ECO:0000313" key="2">
    <source>
        <dbReference type="EMBL" id="MPM27255.1"/>
    </source>
</evidence>
<reference evidence="2" key="1">
    <citation type="submission" date="2019-08" db="EMBL/GenBank/DDBJ databases">
        <authorList>
            <person name="Kucharzyk K."/>
            <person name="Murdoch R.W."/>
            <person name="Higgins S."/>
            <person name="Loffler F."/>
        </authorList>
    </citation>
    <scope>NUCLEOTIDE SEQUENCE</scope>
</reference>
<dbReference type="Pfam" id="PF14606">
    <property type="entry name" value="Lipase_GDSL_3"/>
    <property type="match status" value="1"/>
</dbReference>